<evidence type="ECO:0000256" key="2">
    <source>
        <dbReference type="ARBA" id="ARBA00012438"/>
    </source>
</evidence>
<feature type="domain" description="PAC" evidence="7">
    <location>
        <begin position="157"/>
        <end position="213"/>
    </location>
</feature>
<dbReference type="EMBL" id="BARU01023578">
    <property type="protein sequence ID" value="GAH54733.1"/>
    <property type="molecule type" value="Genomic_DNA"/>
</dbReference>
<gene>
    <name evidence="8" type="ORF">S03H2_38243</name>
</gene>
<dbReference type="InterPro" id="IPR035965">
    <property type="entry name" value="PAS-like_dom_sf"/>
</dbReference>
<evidence type="ECO:0000256" key="4">
    <source>
        <dbReference type="ARBA" id="ARBA00022679"/>
    </source>
</evidence>
<evidence type="ECO:0000256" key="5">
    <source>
        <dbReference type="ARBA" id="ARBA00022777"/>
    </source>
</evidence>
<dbReference type="InterPro" id="IPR036097">
    <property type="entry name" value="HisK_dim/P_sf"/>
</dbReference>
<name>X1IAY0_9ZZZZ</name>
<evidence type="ECO:0000313" key="8">
    <source>
        <dbReference type="EMBL" id="GAH54733.1"/>
    </source>
</evidence>
<accession>X1IAY0</accession>
<dbReference type="SUPFAM" id="SSF55785">
    <property type="entry name" value="PYP-like sensor domain (PAS domain)"/>
    <property type="match status" value="1"/>
</dbReference>
<dbReference type="CDD" id="cd00130">
    <property type="entry name" value="PAS"/>
    <property type="match status" value="1"/>
</dbReference>
<dbReference type="SUPFAM" id="SSF47384">
    <property type="entry name" value="Homodimeric domain of signal transducing histidine kinase"/>
    <property type="match status" value="1"/>
</dbReference>
<dbReference type="PANTHER" id="PTHR43304:SF1">
    <property type="entry name" value="PAC DOMAIN-CONTAINING PROTEIN"/>
    <property type="match status" value="1"/>
</dbReference>
<dbReference type="PROSITE" id="PS50113">
    <property type="entry name" value="PAC"/>
    <property type="match status" value="1"/>
</dbReference>
<dbReference type="AlphaFoldDB" id="X1IAY0"/>
<comment type="caution">
    <text evidence="8">The sequence shown here is derived from an EMBL/GenBank/DDBJ whole genome shotgun (WGS) entry which is preliminary data.</text>
</comment>
<dbReference type="GO" id="GO:0000155">
    <property type="term" value="F:phosphorelay sensor kinase activity"/>
    <property type="evidence" value="ECO:0007669"/>
    <property type="project" value="InterPro"/>
</dbReference>
<dbReference type="NCBIfam" id="TIGR00229">
    <property type="entry name" value="sensory_box"/>
    <property type="match status" value="1"/>
</dbReference>
<organism evidence="8">
    <name type="scientific">marine sediment metagenome</name>
    <dbReference type="NCBI Taxonomy" id="412755"/>
    <lineage>
        <taxon>unclassified sequences</taxon>
        <taxon>metagenomes</taxon>
        <taxon>ecological metagenomes</taxon>
    </lineage>
</organism>
<dbReference type="EC" id="2.7.13.3" evidence="2"/>
<reference evidence="8" key="1">
    <citation type="journal article" date="2014" name="Front. Microbiol.">
        <title>High frequency of phylogenetically diverse reductive dehalogenase-homologous genes in deep subseafloor sedimentary metagenomes.</title>
        <authorList>
            <person name="Kawai M."/>
            <person name="Futagami T."/>
            <person name="Toyoda A."/>
            <person name="Takaki Y."/>
            <person name="Nishi S."/>
            <person name="Hori S."/>
            <person name="Arai W."/>
            <person name="Tsubouchi T."/>
            <person name="Morono Y."/>
            <person name="Uchiyama I."/>
            <person name="Ito T."/>
            <person name="Fujiyama A."/>
            <person name="Inagaki F."/>
            <person name="Takami H."/>
        </authorList>
    </citation>
    <scope>NUCLEOTIDE SEQUENCE</scope>
    <source>
        <strain evidence="8">Expedition CK06-06</strain>
    </source>
</reference>
<evidence type="ECO:0000256" key="1">
    <source>
        <dbReference type="ARBA" id="ARBA00000085"/>
    </source>
</evidence>
<feature type="non-terminal residue" evidence="8">
    <location>
        <position position="245"/>
    </location>
</feature>
<evidence type="ECO:0000259" key="6">
    <source>
        <dbReference type="PROSITE" id="PS50112"/>
    </source>
</evidence>
<protein>
    <recommendedName>
        <fullName evidence="2">histidine kinase</fullName>
        <ecNumber evidence="2">2.7.13.3</ecNumber>
    </recommendedName>
</protein>
<keyword evidence="3" id="KW-0597">Phosphoprotein</keyword>
<dbReference type="Pfam" id="PF13426">
    <property type="entry name" value="PAS_9"/>
    <property type="match status" value="1"/>
</dbReference>
<sequence length="245" mass="28244">MTCVRITFEGLKYETDNFKKSELSQYAEIRVRAEKAGRIDVYWLGERRASGQSPPERGPGGFLPEERNLLSAAAERLGSIAEHKKAEDKLQLFRNLIKQSNDCIFVVEPKWGRFLDANDKACESLGYAKEELLEMRIKDIDESIRDDSLWHQMAEELRVEGDIIEESKYKCKDARVFFVETSLKLVSQEKREYIIAVARDITERKHAEGKQSKLLKEIESANQELEDFAYIVSHDLKAPLRGIKT</sequence>
<dbReference type="PANTHER" id="PTHR43304">
    <property type="entry name" value="PHYTOCHROME-LIKE PROTEIN CPH1"/>
    <property type="match status" value="1"/>
</dbReference>
<dbReference type="PROSITE" id="PS50112">
    <property type="entry name" value="PAS"/>
    <property type="match status" value="1"/>
</dbReference>
<feature type="domain" description="PAS" evidence="6">
    <location>
        <begin position="89"/>
        <end position="133"/>
    </location>
</feature>
<evidence type="ECO:0000259" key="7">
    <source>
        <dbReference type="PROSITE" id="PS50113"/>
    </source>
</evidence>
<dbReference type="Gene3D" id="1.10.287.130">
    <property type="match status" value="1"/>
</dbReference>
<proteinExistence type="predicted"/>
<dbReference type="InterPro" id="IPR000014">
    <property type="entry name" value="PAS"/>
</dbReference>
<dbReference type="InterPro" id="IPR000700">
    <property type="entry name" value="PAS-assoc_C"/>
</dbReference>
<dbReference type="InterPro" id="IPR052162">
    <property type="entry name" value="Sensor_kinase/Photoreceptor"/>
</dbReference>
<keyword evidence="5" id="KW-0418">Kinase</keyword>
<dbReference type="Gene3D" id="3.30.450.20">
    <property type="entry name" value="PAS domain"/>
    <property type="match status" value="1"/>
</dbReference>
<comment type="catalytic activity">
    <reaction evidence="1">
        <text>ATP + protein L-histidine = ADP + protein N-phospho-L-histidine.</text>
        <dbReference type="EC" id="2.7.13.3"/>
    </reaction>
</comment>
<keyword evidence="4" id="KW-0808">Transferase</keyword>
<evidence type="ECO:0000256" key="3">
    <source>
        <dbReference type="ARBA" id="ARBA00022553"/>
    </source>
</evidence>